<accession>A0ABX0TSI7</accession>
<dbReference type="EMBL" id="JAAOZC010000002">
    <property type="protein sequence ID" value="NIJ07490.1"/>
    <property type="molecule type" value="Genomic_DNA"/>
</dbReference>
<name>A0ABX0TSI7_9SPHN</name>
<feature type="region of interest" description="Disordered" evidence="1">
    <location>
        <begin position="22"/>
        <end position="41"/>
    </location>
</feature>
<keyword evidence="2" id="KW-0732">Signal</keyword>
<evidence type="ECO:0000256" key="1">
    <source>
        <dbReference type="SAM" id="MobiDB-lite"/>
    </source>
</evidence>
<gene>
    <name evidence="3" type="ORF">FHS31_001086</name>
</gene>
<sequence>MMVFAALVVAGPAIAQTQLGYEPYHPHPVPETPSDRPADPPERFETLLVFGNDPCPRSKADEIVVCARHPESERYRIPKSLRAKPYNAARDGSWAGTARVLEMVSKQGIPNSCSPQGTYGQSGCFQKFLEENRRP</sequence>
<evidence type="ECO:0000256" key="2">
    <source>
        <dbReference type="SAM" id="SignalP"/>
    </source>
</evidence>
<keyword evidence="4" id="KW-1185">Reference proteome</keyword>
<evidence type="ECO:0000313" key="4">
    <source>
        <dbReference type="Proteomes" id="UP000727456"/>
    </source>
</evidence>
<reference evidence="3 4" key="1">
    <citation type="submission" date="2020-03" db="EMBL/GenBank/DDBJ databases">
        <title>Genomic Encyclopedia of Type Strains, Phase III (KMG-III): the genomes of soil and plant-associated and newly described type strains.</title>
        <authorList>
            <person name="Whitman W."/>
        </authorList>
    </citation>
    <scope>NUCLEOTIDE SEQUENCE [LARGE SCALE GENOMIC DNA]</scope>
    <source>
        <strain evidence="3 4">CECT 8804</strain>
    </source>
</reference>
<evidence type="ECO:0000313" key="3">
    <source>
        <dbReference type="EMBL" id="NIJ07490.1"/>
    </source>
</evidence>
<protein>
    <submittedName>
        <fullName evidence="3">Uncharacterized protein</fullName>
    </submittedName>
</protein>
<comment type="caution">
    <text evidence="3">The sequence shown here is derived from an EMBL/GenBank/DDBJ whole genome shotgun (WGS) entry which is preliminary data.</text>
</comment>
<feature type="signal peptide" evidence="2">
    <location>
        <begin position="1"/>
        <end position="15"/>
    </location>
</feature>
<feature type="chain" id="PRO_5046049937" evidence="2">
    <location>
        <begin position="16"/>
        <end position="135"/>
    </location>
</feature>
<dbReference type="Proteomes" id="UP000727456">
    <property type="component" value="Unassembled WGS sequence"/>
</dbReference>
<proteinExistence type="predicted"/>
<organism evidence="3 4">
    <name type="scientific">Sphingomonas vulcanisoli</name>
    <dbReference type="NCBI Taxonomy" id="1658060"/>
    <lineage>
        <taxon>Bacteria</taxon>
        <taxon>Pseudomonadati</taxon>
        <taxon>Pseudomonadota</taxon>
        <taxon>Alphaproteobacteria</taxon>
        <taxon>Sphingomonadales</taxon>
        <taxon>Sphingomonadaceae</taxon>
        <taxon>Sphingomonas</taxon>
    </lineage>
</organism>